<dbReference type="EMBL" id="JAVRRA010000015">
    <property type="protein sequence ID" value="KAK5296612.1"/>
    <property type="molecule type" value="Genomic_DNA"/>
</dbReference>
<evidence type="ECO:0000313" key="4">
    <source>
        <dbReference type="Proteomes" id="UP001357485"/>
    </source>
</evidence>
<dbReference type="Gene3D" id="3.40.50.720">
    <property type="entry name" value="NAD(P)-binding Rossmann-like Domain"/>
    <property type="match status" value="1"/>
</dbReference>
<protein>
    <recommendedName>
        <fullName evidence="2">NAD(P)-binding domain-containing protein</fullName>
    </recommendedName>
</protein>
<comment type="caution">
    <text evidence="3">The sequence shown here is derived from an EMBL/GenBank/DDBJ whole genome shotgun (WGS) entry which is preliminary data.</text>
</comment>
<evidence type="ECO:0000259" key="2">
    <source>
        <dbReference type="Pfam" id="PF13460"/>
    </source>
</evidence>
<gene>
    <name evidence="3" type="ORF">LTR16_000555</name>
</gene>
<dbReference type="InterPro" id="IPR016040">
    <property type="entry name" value="NAD(P)-bd_dom"/>
</dbReference>
<proteinExistence type="inferred from homology"/>
<accession>A0ABR0M939</accession>
<name>A0ABR0M939_9PEZI</name>
<evidence type="ECO:0000256" key="1">
    <source>
        <dbReference type="ARBA" id="ARBA00038376"/>
    </source>
</evidence>
<comment type="similarity">
    <text evidence="1">Belongs to the avfA family.</text>
</comment>
<keyword evidence="4" id="KW-1185">Reference proteome</keyword>
<dbReference type="PANTHER" id="PTHR15020">
    <property type="entry name" value="FLAVIN REDUCTASE-RELATED"/>
    <property type="match status" value="1"/>
</dbReference>
<reference evidence="3 4" key="1">
    <citation type="submission" date="2023-08" db="EMBL/GenBank/DDBJ databases">
        <title>Black Yeasts Isolated from many extreme environments.</title>
        <authorList>
            <person name="Coleine C."/>
            <person name="Stajich J.E."/>
            <person name="Selbmann L."/>
        </authorList>
    </citation>
    <scope>NUCLEOTIDE SEQUENCE [LARGE SCALE GENOMIC DNA]</scope>
    <source>
        <strain evidence="3 4">CCFEE 536</strain>
    </source>
</reference>
<dbReference type="Proteomes" id="UP001357485">
    <property type="component" value="Unassembled WGS sequence"/>
</dbReference>
<dbReference type="PANTHER" id="PTHR15020:SF50">
    <property type="entry name" value="UPF0659 PROTEIN YMR090W"/>
    <property type="match status" value="1"/>
</dbReference>
<feature type="domain" description="NAD(P)-binding" evidence="2">
    <location>
        <begin position="8"/>
        <end position="213"/>
    </location>
</feature>
<dbReference type="Pfam" id="PF13460">
    <property type="entry name" value="NAD_binding_10"/>
    <property type="match status" value="1"/>
</dbReference>
<organism evidence="3 4">
    <name type="scientific">Cryomyces antarcticus</name>
    <dbReference type="NCBI Taxonomy" id="329879"/>
    <lineage>
        <taxon>Eukaryota</taxon>
        <taxon>Fungi</taxon>
        <taxon>Dikarya</taxon>
        <taxon>Ascomycota</taxon>
        <taxon>Pezizomycotina</taxon>
        <taxon>Dothideomycetes</taxon>
        <taxon>Dothideomycetes incertae sedis</taxon>
        <taxon>Cryomyces</taxon>
    </lineage>
</organism>
<dbReference type="InterPro" id="IPR036291">
    <property type="entry name" value="NAD(P)-bd_dom_sf"/>
</dbReference>
<dbReference type="SUPFAM" id="SSF51735">
    <property type="entry name" value="NAD(P)-binding Rossmann-fold domains"/>
    <property type="match status" value="1"/>
</dbReference>
<sequence>MPTALVFGGSGKTARHITRILVSKSYAVHSIIRDPSQTPDLESLGAKPIVQSIEEASVEALVKTIQAVNPSVIIWAAGAGAGSPERTKTVDEEGAIKSFDAAAEAGVKRYITISALDVRDRENRPTPDWYSEDDVKMSDRLWGVIKPFMLAKLVADRNLVTENGRRGLEYTIVRPGGLRNEPGKGTISAGKVHLGTIVSREDVAAAVVAVIEQNETKGLAIDVVGGDTAIDEAIKTAAQRKEAVIELGRSVGAIGDKERAVEEEL</sequence>
<evidence type="ECO:0000313" key="3">
    <source>
        <dbReference type="EMBL" id="KAK5296612.1"/>
    </source>
</evidence>